<reference evidence="2 3" key="1">
    <citation type="submission" date="2024-02" db="EMBL/GenBank/DDBJ databases">
        <title>De novo assembly and annotation of 12 fungi associated with fruit tree decline syndrome in Ontario, Canada.</title>
        <authorList>
            <person name="Sulman M."/>
            <person name="Ellouze W."/>
            <person name="Ilyukhin E."/>
        </authorList>
    </citation>
    <scope>NUCLEOTIDE SEQUENCE [LARGE SCALE GENOMIC DNA]</scope>
    <source>
        <strain evidence="2 3">M97-236</strain>
    </source>
</reference>
<organism evidence="2 3">
    <name type="scientific">Nothophoma quercina</name>
    <dbReference type="NCBI Taxonomy" id="749835"/>
    <lineage>
        <taxon>Eukaryota</taxon>
        <taxon>Fungi</taxon>
        <taxon>Dikarya</taxon>
        <taxon>Ascomycota</taxon>
        <taxon>Pezizomycotina</taxon>
        <taxon>Dothideomycetes</taxon>
        <taxon>Pleosporomycetidae</taxon>
        <taxon>Pleosporales</taxon>
        <taxon>Pleosporineae</taxon>
        <taxon>Didymellaceae</taxon>
        <taxon>Nothophoma</taxon>
    </lineage>
</organism>
<protein>
    <submittedName>
        <fullName evidence="2">Uncharacterized protein</fullName>
    </submittedName>
</protein>
<proteinExistence type="predicted"/>
<sequence>MSLEDKKKKKAVNATLDKLSRDPKPLSTAYTVAKERIEGQRPGDVILAKRVLSWK</sequence>
<dbReference type="EMBL" id="JAKIXB020000001">
    <property type="protein sequence ID" value="KAL1611772.1"/>
    <property type="molecule type" value="Genomic_DNA"/>
</dbReference>
<feature type="region of interest" description="Disordered" evidence="1">
    <location>
        <begin position="1"/>
        <end position="20"/>
    </location>
</feature>
<comment type="caution">
    <text evidence="2">The sequence shown here is derived from an EMBL/GenBank/DDBJ whole genome shotgun (WGS) entry which is preliminary data.</text>
</comment>
<dbReference type="Proteomes" id="UP001521222">
    <property type="component" value="Unassembled WGS sequence"/>
</dbReference>
<name>A0ABR3S6F8_9PLEO</name>
<evidence type="ECO:0000256" key="1">
    <source>
        <dbReference type="SAM" id="MobiDB-lite"/>
    </source>
</evidence>
<accession>A0ABR3S6F8</accession>
<evidence type="ECO:0000313" key="3">
    <source>
        <dbReference type="Proteomes" id="UP001521222"/>
    </source>
</evidence>
<gene>
    <name evidence="2" type="ORF">SLS59_000491</name>
</gene>
<keyword evidence="3" id="KW-1185">Reference proteome</keyword>
<evidence type="ECO:0000313" key="2">
    <source>
        <dbReference type="EMBL" id="KAL1611772.1"/>
    </source>
</evidence>